<reference evidence="2 3" key="1">
    <citation type="submission" date="2020-04" db="EMBL/GenBank/DDBJ databases">
        <title>Luteolibacter sp. G-1-1-1 isolated from soil.</title>
        <authorList>
            <person name="Dahal R.H."/>
        </authorList>
    </citation>
    <scope>NUCLEOTIDE SEQUENCE [LARGE SCALE GENOMIC DNA]</scope>
    <source>
        <strain evidence="2 3">G-1-1-1</strain>
    </source>
</reference>
<dbReference type="KEGG" id="luo:HHL09_21340"/>
<organism evidence="2 3">
    <name type="scientific">Luteolibacter luteus</name>
    <dbReference type="NCBI Taxonomy" id="2728835"/>
    <lineage>
        <taxon>Bacteria</taxon>
        <taxon>Pseudomonadati</taxon>
        <taxon>Verrucomicrobiota</taxon>
        <taxon>Verrucomicrobiia</taxon>
        <taxon>Verrucomicrobiales</taxon>
        <taxon>Verrucomicrobiaceae</taxon>
        <taxon>Luteolibacter</taxon>
    </lineage>
</organism>
<dbReference type="InterPro" id="IPR029058">
    <property type="entry name" value="AB_hydrolase_fold"/>
</dbReference>
<dbReference type="Proteomes" id="UP000501812">
    <property type="component" value="Chromosome"/>
</dbReference>
<evidence type="ECO:0000313" key="2">
    <source>
        <dbReference type="EMBL" id="QJE99344.1"/>
    </source>
</evidence>
<dbReference type="SUPFAM" id="SSF53474">
    <property type="entry name" value="alpha/beta-Hydrolases"/>
    <property type="match status" value="1"/>
</dbReference>
<proteinExistence type="predicted"/>
<protein>
    <recommendedName>
        <fullName evidence="4">Alpha/beta hydrolase</fullName>
    </recommendedName>
</protein>
<keyword evidence="3" id="KW-1185">Reference proteome</keyword>
<dbReference type="EMBL" id="CP051774">
    <property type="protein sequence ID" value="QJE99344.1"/>
    <property type="molecule type" value="Genomic_DNA"/>
</dbReference>
<name>A0A858RS12_9BACT</name>
<evidence type="ECO:0008006" key="4">
    <source>
        <dbReference type="Google" id="ProtNLM"/>
    </source>
</evidence>
<evidence type="ECO:0000313" key="3">
    <source>
        <dbReference type="Proteomes" id="UP000501812"/>
    </source>
</evidence>
<feature type="region of interest" description="Disordered" evidence="1">
    <location>
        <begin position="1"/>
        <end position="22"/>
    </location>
</feature>
<dbReference type="AlphaFoldDB" id="A0A858RS12"/>
<accession>A0A858RS12</accession>
<sequence>MANAESKPDIPPKRYDLKARASEIDAQAKEHPEINFTFGTKEKPADLEHACVDTRVPDQGKLVIWLMGHNQGLFERVSGYGLHAIQVHYANGWFSKLYSGPPPQDDLFLSKVRLEAATGQDSSDAVSIPKTDSIMGRSLQFVKWLDRTNPQGNWKQFLNADGSDLQWDKVILSGISHGSTTAARMAKQVRVDRVVMFSGPRDQYESWQSLPSATPGNRYFAFTHILDDGWTNDHYCRSWLMLRLNEYGPVVNVENASPPYGHSRRLVTDADVGGDANRAHSGVVPGGAATKDSKGRYIHEEVWKYLFTHPVENTGEAMTPDEDCQMDQRK</sequence>
<gene>
    <name evidence="2" type="ORF">HHL09_21340</name>
</gene>
<dbReference type="NCBIfam" id="NF047580">
    <property type="entry name" value="BPSS1187_fam"/>
    <property type="match status" value="1"/>
</dbReference>
<dbReference type="InterPro" id="IPR058180">
    <property type="entry name" value="BPSS1187-like"/>
</dbReference>
<evidence type="ECO:0000256" key="1">
    <source>
        <dbReference type="SAM" id="MobiDB-lite"/>
    </source>
</evidence>